<sequence>MIRYGFQRLVLLGSAGYRRAELPLDDAVSLIAPNNTGKTSLINALQFLLIIDQRRMDFGSHDWLKTRRFYFPDNNAYILLEVALPQNGTVVLGCVGKGVSHEYEYFAYQGELNVDDFRDDNGNLVPQPRLINHLAGKSRSLYRYEASEFARLIYGGQLSRRGGEPDFTVFKMEHASDAKVFQLVLTRTLRLDKLTSANVKAYLLQIFRRDLPDASIDFKQEWDKAFHEVNAERAQYLAAERQLARIHELEQAYEARLVLRGKIADWRERINDGLSRWQQHYQQQQQRIDNQIEEVSTHQRRQTEVDRKRVETRIEIKGQLANLQQEDEQQRELSQRFALIGERSLLKAQLAEARATLEQIASLLLQTSTRTPELIEQDLQRLTQRLNNLKKQQANLDSNLYLHLEALLSADELARLNRVLSSQTMVLGTHAFTLDPQQLRAALANTSDNRLALAGLELELNDLTPQYHQLTPAELDKQIQDAEHQNASLQQQLSTARSTEQTQRRKQELEQERRQLEQDLADFDRLQQLQQQAPERLTHQQHLQSELVRVEHELAHAQEQAEQLRARLTELGEQRRTLESSHQTISRLRDNRADAADEFDYLTEQPHHPWLGENDWPLEILAERLREYQGDCRQLQRYDSELRTGLNELHSAGLTKYQYSDSQDVELKRIIDFSHQLPQEREALEKKARSAVVNVTASLRELRDGLWAFQGKMREFNRLIGHRQLSDLNTFRIEAEDETQLVEAIDTLIGKAEQVNTGDSFDLFNQASVLDDQPLDAAKQILIDEGNARQGLKVADLFRLVFVVGKVDQAPESFEDIDSAASNGTVLMAKLVTGLAMLHLMQDKRHRLHAICYLDEALALDGRNQASLIATAHEFGFALIFASPAPLTTVRYCVPIHHHQGANHISRDSWQILEPIDAPSETTP</sequence>
<reference evidence="4" key="1">
    <citation type="journal article" date="2019" name="Int. J. Syst. Evol. Microbiol.">
        <title>The Global Catalogue of Microorganisms (GCM) 10K type strain sequencing project: providing services to taxonomists for standard genome sequencing and annotation.</title>
        <authorList>
            <consortium name="The Broad Institute Genomics Platform"/>
            <consortium name="The Broad Institute Genome Sequencing Center for Infectious Disease"/>
            <person name="Wu L."/>
            <person name="Ma J."/>
        </authorList>
    </citation>
    <scope>NUCLEOTIDE SEQUENCE [LARGE SCALE GENOMIC DNA]</scope>
    <source>
        <strain evidence="4">JCM 17329</strain>
    </source>
</reference>
<keyword evidence="1" id="KW-0175">Coiled coil</keyword>
<protein>
    <recommendedName>
        <fullName evidence="5">Chromosome segregation protein SMC</fullName>
    </recommendedName>
</protein>
<accession>A0ABP7DZ51</accession>
<dbReference type="RefSeq" id="WP_344964128.1">
    <property type="nucleotide sequence ID" value="NZ_BAABDS010000026.1"/>
</dbReference>
<feature type="compositionally biased region" description="Basic and acidic residues" evidence="2">
    <location>
        <begin position="502"/>
        <end position="512"/>
    </location>
</feature>
<evidence type="ECO:0000256" key="2">
    <source>
        <dbReference type="SAM" id="MobiDB-lite"/>
    </source>
</evidence>
<feature type="region of interest" description="Disordered" evidence="2">
    <location>
        <begin position="482"/>
        <end position="512"/>
    </location>
</feature>
<feature type="coiled-coil region" evidence="1">
    <location>
        <begin position="372"/>
        <end position="399"/>
    </location>
</feature>
<evidence type="ECO:0000313" key="3">
    <source>
        <dbReference type="EMBL" id="GAA3710012.1"/>
    </source>
</evidence>
<dbReference type="PANTHER" id="PTHR32114:SF2">
    <property type="entry name" value="ABC TRANSPORTER ABCH.3"/>
    <property type="match status" value="1"/>
</dbReference>
<keyword evidence="4" id="KW-1185">Reference proteome</keyword>
<evidence type="ECO:0000256" key="1">
    <source>
        <dbReference type="SAM" id="Coils"/>
    </source>
</evidence>
<dbReference type="Proteomes" id="UP001501479">
    <property type="component" value="Unassembled WGS sequence"/>
</dbReference>
<proteinExistence type="predicted"/>
<evidence type="ECO:0008006" key="5">
    <source>
        <dbReference type="Google" id="ProtNLM"/>
    </source>
</evidence>
<comment type="caution">
    <text evidence="3">The sequence shown here is derived from an EMBL/GenBank/DDBJ whole genome shotgun (WGS) entry which is preliminary data.</text>
</comment>
<dbReference type="InterPro" id="IPR027417">
    <property type="entry name" value="P-loop_NTPase"/>
</dbReference>
<organism evidence="3 4">
    <name type="scientific">Oceanisphaera sediminis</name>
    <dbReference type="NCBI Taxonomy" id="981381"/>
    <lineage>
        <taxon>Bacteria</taxon>
        <taxon>Pseudomonadati</taxon>
        <taxon>Pseudomonadota</taxon>
        <taxon>Gammaproteobacteria</taxon>
        <taxon>Aeromonadales</taxon>
        <taxon>Aeromonadaceae</taxon>
        <taxon>Oceanisphaera</taxon>
    </lineage>
</organism>
<feature type="coiled-coil region" evidence="1">
    <location>
        <begin position="274"/>
        <end position="301"/>
    </location>
</feature>
<feature type="compositionally biased region" description="Polar residues" evidence="2">
    <location>
        <begin position="485"/>
        <end position="498"/>
    </location>
</feature>
<dbReference type="PANTHER" id="PTHR32114">
    <property type="entry name" value="ABC TRANSPORTER ABCH.3"/>
    <property type="match status" value="1"/>
</dbReference>
<dbReference type="SUPFAM" id="SSF52540">
    <property type="entry name" value="P-loop containing nucleoside triphosphate hydrolases"/>
    <property type="match status" value="1"/>
</dbReference>
<name>A0ABP7DZ51_9GAMM</name>
<gene>
    <name evidence="3" type="ORF">GCM10022421_16600</name>
</gene>
<dbReference type="Gene3D" id="3.40.50.300">
    <property type="entry name" value="P-loop containing nucleotide triphosphate hydrolases"/>
    <property type="match status" value="1"/>
</dbReference>
<evidence type="ECO:0000313" key="4">
    <source>
        <dbReference type="Proteomes" id="UP001501479"/>
    </source>
</evidence>
<dbReference type="EMBL" id="BAABDS010000026">
    <property type="protein sequence ID" value="GAA3710012.1"/>
    <property type="molecule type" value="Genomic_DNA"/>
</dbReference>